<evidence type="ECO:0000313" key="3">
    <source>
        <dbReference type="EMBL" id="KAK3198580.1"/>
    </source>
</evidence>
<feature type="domain" description="Transposase MuDR plant" evidence="1">
    <location>
        <begin position="2"/>
        <end position="53"/>
    </location>
</feature>
<name>A0AAE0DZB1_9ROSI</name>
<dbReference type="AlphaFoldDB" id="A0AAE0DZB1"/>
<dbReference type="InterPro" id="IPR004332">
    <property type="entry name" value="Transposase_MuDR"/>
</dbReference>
<dbReference type="EMBL" id="JANJYJ010000007">
    <property type="protein sequence ID" value="KAK3198580.1"/>
    <property type="molecule type" value="Genomic_DNA"/>
</dbReference>
<dbReference type="Pfam" id="PF10551">
    <property type="entry name" value="MULE"/>
    <property type="match status" value="1"/>
</dbReference>
<sequence>MFESKKGLKRALLSYALKENFEIRVTRSCTARYEVGCKDPECKFKFRAVKMEDGNYWIVQIFEEDHSCTIDDLHNRYRQASAWLIGEILSPKLAVSGRSLKPKEIMTDMQVEHGDLTSIRPVICIDATHLKGKFGGVMFIAACQDANNQVFPLAYGWGDVECEDSWTWFLKELKKAIGCPMNCIIISDRSPAIKVAMGK</sequence>
<dbReference type="PANTHER" id="PTHR31973">
    <property type="entry name" value="POLYPROTEIN, PUTATIVE-RELATED"/>
    <property type="match status" value="1"/>
</dbReference>
<reference evidence="3" key="1">
    <citation type="journal article" date="2023" name="Plant J.">
        <title>Genome sequences and population genomics provide insights into the demographic history, inbreeding, and mutation load of two 'living fossil' tree species of Dipteronia.</title>
        <authorList>
            <person name="Feng Y."/>
            <person name="Comes H.P."/>
            <person name="Chen J."/>
            <person name="Zhu S."/>
            <person name="Lu R."/>
            <person name="Zhang X."/>
            <person name="Li P."/>
            <person name="Qiu J."/>
            <person name="Olsen K.M."/>
            <person name="Qiu Y."/>
        </authorList>
    </citation>
    <scope>NUCLEOTIDE SEQUENCE</scope>
    <source>
        <strain evidence="3">NBL</strain>
    </source>
</reference>
<evidence type="ECO:0000313" key="4">
    <source>
        <dbReference type="Proteomes" id="UP001281410"/>
    </source>
</evidence>
<dbReference type="InterPro" id="IPR018289">
    <property type="entry name" value="MULE_transposase_dom"/>
</dbReference>
<organism evidence="3 4">
    <name type="scientific">Dipteronia sinensis</name>
    <dbReference type="NCBI Taxonomy" id="43782"/>
    <lineage>
        <taxon>Eukaryota</taxon>
        <taxon>Viridiplantae</taxon>
        <taxon>Streptophyta</taxon>
        <taxon>Embryophyta</taxon>
        <taxon>Tracheophyta</taxon>
        <taxon>Spermatophyta</taxon>
        <taxon>Magnoliopsida</taxon>
        <taxon>eudicotyledons</taxon>
        <taxon>Gunneridae</taxon>
        <taxon>Pentapetalae</taxon>
        <taxon>rosids</taxon>
        <taxon>malvids</taxon>
        <taxon>Sapindales</taxon>
        <taxon>Sapindaceae</taxon>
        <taxon>Hippocastanoideae</taxon>
        <taxon>Acereae</taxon>
        <taxon>Dipteronia</taxon>
    </lineage>
</organism>
<keyword evidence="4" id="KW-1185">Reference proteome</keyword>
<evidence type="ECO:0008006" key="5">
    <source>
        <dbReference type="Google" id="ProtNLM"/>
    </source>
</evidence>
<evidence type="ECO:0000259" key="2">
    <source>
        <dbReference type="Pfam" id="PF10551"/>
    </source>
</evidence>
<gene>
    <name evidence="3" type="ORF">Dsin_021995</name>
</gene>
<proteinExistence type="predicted"/>
<dbReference type="Proteomes" id="UP001281410">
    <property type="component" value="Unassembled WGS sequence"/>
</dbReference>
<protein>
    <recommendedName>
        <fullName evidence="5">MULE transposase domain-containing protein</fullName>
    </recommendedName>
</protein>
<dbReference type="Pfam" id="PF03108">
    <property type="entry name" value="DBD_Tnp_Mut"/>
    <property type="match status" value="1"/>
</dbReference>
<evidence type="ECO:0000259" key="1">
    <source>
        <dbReference type="Pfam" id="PF03108"/>
    </source>
</evidence>
<dbReference type="PANTHER" id="PTHR31973:SF195">
    <property type="entry name" value="MUDR FAMILY TRANSPOSASE"/>
    <property type="match status" value="1"/>
</dbReference>
<feature type="domain" description="MULE transposase" evidence="2">
    <location>
        <begin position="122"/>
        <end position="197"/>
    </location>
</feature>
<comment type="caution">
    <text evidence="3">The sequence shown here is derived from an EMBL/GenBank/DDBJ whole genome shotgun (WGS) entry which is preliminary data.</text>
</comment>
<accession>A0AAE0DZB1</accession>